<dbReference type="AlphaFoldDB" id="A0A0A8YHW3"/>
<proteinExistence type="predicted"/>
<sequence>MKGRDDPRVSNLPQFLKMLHHRLITIYYANRNTIFEHLVNIKVNTSHQHTLVSTRITILPHPSFPSLN</sequence>
<reference evidence="1" key="2">
    <citation type="journal article" date="2015" name="Data Brief">
        <title>Shoot transcriptome of the giant reed, Arundo donax.</title>
        <authorList>
            <person name="Barrero R.A."/>
            <person name="Guerrero F.D."/>
            <person name="Moolhuijzen P."/>
            <person name="Goolsby J.A."/>
            <person name="Tidwell J."/>
            <person name="Bellgard S.E."/>
            <person name="Bellgard M.I."/>
        </authorList>
    </citation>
    <scope>NUCLEOTIDE SEQUENCE</scope>
    <source>
        <tissue evidence="1">Shoot tissue taken approximately 20 cm above the soil surface</tissue>
    </source>
</reference>
<accession>A0A0A8YHW3</accession>
<dbReference type="EMBL" id="GBRH01275578">
    <property type="protein sequence ID" value="JAD22317.1"/>
    <property type="molecule type" value="Transcribed_RNA"/>
</dbReference>
<organism evidence="1">
    <name type="scientific">Arundo donax</name>
    <name type="common">Giant reed</name>
    <name type="synonym">Donax arundinaceus</name>
    <dbReference type="NCBI Taxonomy" id="35708"/>
    <lineage>
        <taxon>Eukaryota</taxon>
        <taxon>Viridiplantae</taxon>
        <taxon>Streptophyta</taxon>
        <taxon>Embryophyta</taxon>
        <taxon>Tracheophyta</taxon>
        <taxon>Spermatophyta</taxon>
        <taxon>Magnoliopsida</taxon>
        <taxon>Liliopsida</taxon>
        <taxon>Poales</taxon>
        <taxon>Poaceae</taxon>
        <taxon>PACMAD clade</taxon>
        <taxon>Arundinoideae</taxon>
        <taxon>Arundineae</taxon>
        <taxon>Arundo</taxon>
    </lineage>
</organism>
<evidence type="ECO:0000313" key="1">
    <source>
        <dbReference type="EMBL" id="JAD22317.1"/>
    </source>
</evidence>
<name>A0A0A8YHW3_ARUDO</name>
<reference evidence="1" key="1">
    <citation type="submission" date="2014-09" db="EMBL/GenBank/DDBJ databases">
        <authorList>
            <person name="Magalhaes I.L.F."/>
            <person name="Oliveira U."/>
            <person name="Santos F.R."/>
            <person name="Vidigal T.H.D.A."/>
            <person name="Brescovit A.D."/>
            <person name="Santos A.J."/>
        </authorList>
    </citation>
    <scope>NUCLEOTIDE SEQUENCE</scope>
    <source>
        <tissue evidence="1">Shoot tissue taken approximately 20 cm above the soil surface</tissue>
    </source>
</reference>
<protein>
    <submittedName>
        <fullName evidence="1">Uncharacterized protein</fullName>
    </submittedName>
</protein>